<dbReference type="PANTHER" id="PTHR13119">
    <property type="entry name" value="ZINC FINGER CCCH DOMAIN-CONTAINING PROTEI"/>
    <property type="match status" value="1"/>
</dbReference>
<dbReference type="InterPro" id="IPR036855">
    <property type="entry name" value="Znf_CCCH_sf"/>
</dbReference>
<feature type="zinc finger region" description="C3H1-type" evidence="5">
    <location>
        <begin position="136"/>
        <end position="163"/>
    </location>
</feature>
<dbReference type="InterPro" id="IPR045124">
    <property type="entry name" value="Su(sable)-like"/>
</dbReference>
<dbReference type="AlphaFoldDB" id="A0A0C2NLA1"/>
<dbReference type="OrthoDB" id="5980756at2759"/>
<evidence type="ECO:0000256" key="2">
    <source>
        <dbReference type="ARBA" id="ARBA00022737"/>
    </source>
</evidence>
<feature type="region of interest" description="Disordered" evidence="6">
    <location>
        <begin position="53"/>
        <end position="84"/>
    </location>
</feature>
<protein>
    <submittedName>
        <fullName evidence="8">Zinc finger CCCH domain-containing protein 6</fullName>
    </submittedName>
</protein>
<dbReference type="Gene3D" id="4.10.1000.10">
    <property type="entry name" value="Zinc finger, CCCH-type"/>
    <property type="match status" value="1"/>
</dbReference>
<dbReference type="GO" id="GO:0008270">
    <property type="term" value="F:zinc ion binding"/>
    <property type="evidence" value="ECO:0007669"/>
    <property type="project" value="UniProtKB-KW"/>
</dbReference>
<keyword evidence="1 5" id="KW-0479">Metal-binding</keyword>
<evidence type="ECO:0000256" key="3">
    <source>
        <dbReference type="ARBA" id="ARBA00022771"/>
    </source>
</evidence>
<accession>A0A0C2NLA1</accession>
<keyword evidence="3 5" id="KW-0863">Zinc-finger</keyword>
<feature type="domain" description="C3H1-type" evidence="7">
    <location>
        <begin position="136"/>
        <end position="163"/>
    </location>
</feature>
<feature type="zinc finger region" description="C3H1-type" evidence="5">
    <location>
        <begin position="165"/>
        <end position="193"/>
    </location>
</feature>
<evidence type="ECO:0000313" key="8">
    <source>
        <dbReference type="EMBL" id="KII74792.1"/>
    </source>
</evidence>
<dbReference type="PANTHER" id="PTHR13119:SF12">
    <property type="entry name" value="PROTEIN SUPPRESSOR OF SABLE"/>
    <property type="match status" value="1"/>
</dbReference>
<comment type="caution">
    <text evidence="8">The sequence shown here is derived from an EMBL/GenBank/DDBJ whole genome shotgun (WGS) entry which is preliminary data.</text>
</comment>
<reference evidence="8 9" key="1">
    <citation type="journal article" date="2014" name="Genome Biol. Evol.">
        <title>The genome of the myxosporean Thelohanellus kitauei shows adaptations to nutrient acquisition within its fish host.</title>
        <authorList>
            <person name="Yang Y."/>
            <person name="Xiong J."/>
            <person name="Zhou Z."/>
            <person name="Huo F."/>
            <person name="Miao W."/>
            <person name="Ran C."/>
            <person name="Liu Y."/>
            <person name="Zhang J."/>
            <person name="Feng J."/>
            <person name="Wang M."/>
            <person name="Wang M."/>
            <person name="Wang L."/>
            <person name="Yao B."/>
        </authorList>
    </citation>
    <scope>NUCLEOTIDE SEQUENCE [LARGE SCALE GENOMIC DNA]</scope>
    <source>
        <strain evidence="8">Wuqing</strain>
    </source>
</reference>
<proteinExistence type="predicted"/>
<evidence type="ECO:0000259" key="7">
    <source>
        <dbReference type="PROSITE" id="PS50103"/>
    </source>
</evidence>
<evidence type="ECO:0000256" key="1">
    <source>
        <dbReference type="ARBA" id="ARBA00022723"/>
    </source>
</evidence>
<feature type="compositionally biased region" description="Low complexity" evidence="6">
    <location>
        <begin position="64"/>
        <end position="81"/>
    </location>
</feature>
<evidence type="ECO:0000256" key="6">
    <source>
        <dbReference type="SAM" id="MobiDB-lite"/>
    </source>
</evidence>
<keyword evidence="2" id="KW-0677">Repeat</keyword>
<dbReference type="GO" id="GO:0045892">
    <property type="term" value="P:negative regulation of DNA-templated transcription"/>
    <property type="evidence" value="ECO:0007669"/>
    <property type="project" value="InterPro"/>
</dbReference>
<evidence type="ECO:0000313" key="9">
    <source>
        <dbReference type="Proteomes" id="UP000031668"/>
    </source>
</evidence>
<dbReference type="SMART" id="SM00356">
    <property type="entry name" value="ZnF_C3H1"/>
    <property type="match status" value="2"/>
</dbReference>
<name>A0A0C2NLA1_THEKT</name>
<dbReference type="PROSITE" id="PS50103">
    <property type="entry name" value="ZF_C3H1"/>
    <property type="match status" value="2"/>
</dbReference>
<evidence type="ECO:0000256" key="4">
    <source>
        <dbReference type="ARBA" id="ARBA00022833"/>
    </source>
</evidence>
<dbReference type="Proteomes" id="UP000031668">
    <property type="component" value="Unassembled WGS sequence"/>
</dbReference>
<dbReference type="GO" id="GO:0003723">
    <property type="term" value="F:RNA binding"/>
    <property type="evidence" value="ECO:0007669"/>
    <property type="project" value="InterPro"/>
</dbReference>
<evidence type="ECO:0000256" key="5">
    <source>
        <dbReference type="PROSITE-ProRule" id="PRU00723"/>
    </source>
</evidence>
<organism evidence="8 9">
    <name type="scientific">Thelohanellus kitauei</name>
    <name type="common">Myxosporean</name>
    <dbReference type="NCBI Taxonomy" id="669202"/>
    <lineage>
        <taxon>Eukaryota</taxon>
        <taxon>Metazoa</taxon>
        <taxon>Cnidaria</taxon>
        <taxon>Myxozoa</taxon>
        <taxon>Myxosporea</taxon>
        <taxon>Bivalvulida</taxon>
        <taxon>Platysporina</taxon>
        <taxon>Myxobolidae</taxon>
        <taxon>Thelohanellus</taxon>
    </lineage>
</organism>
<dbReference type="SUPFAM" id="SSF90229">
    <property type="entry name" value="CCCH zinc finger"/>
    <property type="match status" value="3"/>
</dbReference>
<dbReference type="GO" id="GO:0005634">
    <property type="term" value="C:nucleus"/>
    <property type="evidence" value="ECO:0007669"/>
    <property type="project" value="TreeGrafter"/>
</dbReference>
<dbReference type="InterPro" id="IPR000571">
    <property type="entry name" value="Znf_CCCH"/>
</dbReference>
<dbReference type="EMBL" id="JWZT01000255">
    <property type="protein sequence ID" value="KII74792.1"/>
    <property type="molecule type" value="Genomic_DNA"/>
</dbReference>
<keyword evidence="9" id="KW-1185">Reference proteome</keyword>
<gene>
    <name evidence="8" type="ORF">RF11_00220</name>
</gene>
<sequence>MPKPNFDKCDSSLEEGEVILSTRTSNLRPVLPRRPKHPTLHLALPGKSFVGKVDGQTHSVSSLESTSVHESPSVSHSVWSEQETNKMSKRLEELGQNMEIEKKTLRCHEIQDGINVKKVKKARGGKRKRKEKSKITSLAPVCKFYLEGRCNKGSQCEFRHEGGVKKKMEPCKFFLRDGSCFRNKDCVYMHGEFPCKFYFWGNCNSNPCRFYHGPFTEQQKTILQEVKCTLNTAHLTNITQFNGE</sequence>
<feature type="domain" description="C3H1-type" evidence="7">
    <location>
        <begin position="165"/>
        <end position="193"/>
    </location>
</feature>
<keyword evidence="4 5" id="KW-0862">Zinc</keyword>
<dbReference type="Pfam" id="PF00642">
    <property type="entry name" value="zf-CCCH"/>
    <property type="match status" value="1"/>
</dbReference>